<dbReference type="EMBL" id="CAVLGL010000013">
    <property type="protein sequence ID" value="CAK1580600.1"/>
    <property type="molecule type" value="Genomic_DNA"/>
</dbReference>
<protein>
    <submittedName>
        <fullName evidence="2">Uncharacterized protein</fullName>
    </submittedName>
</protein>
<feature type="compositionally biased region" description="Polar residues" evidence="1">
    <location>
        <begin position="63"/>
        <end position="81"/>
    </location>
</feature>
<evidence type="ECO:0000256" key="1">
    <source>
        <dbReference type="SAM" id="MobiDB-lite"/>
    </source>
</evidence>
<organism evidence="2 3">
    <name type="scientific">Parnassius mnemosyne</name>
    <name type="common">clouded apollo</name>
    <dbReference type="NCBI Taxonomy" id="213953"/>
    <lineage>
        <taxon>Eukaryota</taxon>
        <taxon>Metazoa</taxon>
        <taxon>Ecdysozoa</taxon>
        <taxon>Arthropoda</taxon>
        <taxon>Hexapoda</taxon>
        <taxon>Insecta</taxon>
        <taxon>Pterygota</taxon>
        <taxon>Neoptera</taxon>
        <taxon>Endopterygota</taxon>
        <taxon>Lepidoptera</taxon>
        <taxon>Glossata</taxon>
        <taxon>Ditrysia</taxon>
        <taxon>Papilionoidea</taxon>
        <taxon>Papilionidae</taxon>
        <taxon>Parnassiinae</taxon>
        <taxon>Parnassini</taxon>
        <taxon>Parnassius</taxon>
        <taxon>Driopa</taxon>
    </lineage>
</organism>
<dbReference type="Proteomes" id="UP001314205">
    <property type="component" value="Unassembled WGS sequence"/>
</dbReference>
<sequence>MLHWKSDGCMCARAQRQSAHRPGGRHTTGICASERRRDQYNFSEIYRGYANERFENASARFCESNTSKVNESRVQSTTTDGAQRESD</sequence>
<keyword evidence="3" id="KW-1185">Reference proteome</keyword>
<gene>
    <name evidence="2" type="ORF">PARMNEM_LOCUS2374</name>
</gene>
<evidence type="ECO:0000313" key="3">
    <source>
        <dbReference type="Proteomes" id="UP001314205"/>
    </source>
</evidence>
<feature type="region of interest" description="Disordered" evidence="1">
    <location>
        <begin position="63"/>
        <end position="87"/>
    </location>
</feature>
<name>A0AAV1KE29_9NEOP</name>
<proteinExistence type="predicted"/>
<reference evidence="2 3" key="1">
    <citation type="submission" date="2023-11" db="EMBL/GenBank/DDBJ databases">
        <authorList>
            <person name="Hedman E."/>
            <person name="Englund M."/>
            <person name="Stromberg M."/>
            <person name="Nyberg Akerstrom W."/>
            <person name="Nylinder S."/>
            <person name="Jareborg N."/>
            <person name="Kallberg Y."/>
            <person name="Kronander E."/>
        </authorList>
    </citation>
    <scope>NUCLEOTIDE SEQUENCE [LARGE SCALE GENOMIC DNA]</scope>
</reference>
<evidence type="ECO:0000313" key="2">
    <source>
        <dbReference type="EMBL" id="CAK1580600.1"/>
    </source>
</evidence>
<dbReference type="AlphaFoldDB" id="A0AAV1KE29"/>
<accession>A0AAV1KE29</accession>
<comment type="caution">
    <text evidence="2">The sequence shown here is derived from an EMBL/GenBank/DDBJ whole genome shotgun (WGS) entry which is preliminary data.</text>
</comment>